<evidence type="ECO:0000313" key="5">
    <source>
        <dbReference type="Proteomes" id="UP001501671"/>
    </source>
</evidence>
<keyword evidence="5" id="KW-1185">Reference proteome</keyword>
<dbReference type="PANTHER" id="PTHR11733:SF167">
    <property type="entry name" value="FI17812P1-RELATED"/>
    <property type="match status" value="1"/>
</dbReference>
<accession>A0ABP8HNZ3</accession>
<evidence type="ECO:0000256" key="2">
    <source>
        <dbReference type="SAM" id="SignalP"/>
    </source>
</evidence>
<dbReference type="Proteomes" id="UP001501671">
    <property type="component" value="Unassembled WGS sequence"/>
</dbReference>
<dbReference type="InterPro" id="IPR008753">
    <property type="entry name" value="Peptidase_M13_N"/>
</dbReference>
<feature type="region of interest" description="Disordered" evidence="1">
    <location>
        <begin position="542"/>
        <end position="615"/>
    </location>
</feature>
<evidence type="ECO:0000256" key="1">
    <source>
        <dbReference type="SAM" id="MobiDB-lite"/>
    </source>
</evidence>
<dbReference type="Pfam" id="PF05649">
    <property type="entry name" value="Peptidase_M13_N"/>
    <property type="match status" value="1"/>
</dbReference>
<name>A0ABP8HNZ3_9BURK</name>
<keyword evidence="2" id="KW-0732">Signal</keyword>
<feature type="compositionally biased region" description="Basic residues" evidence="1">
    <location>
        <begin position="582"/>
        <end position="598"/>
    </location>
</feature>
<protein>
    <recommendedName>
        <fullName evidence="3">Peptidase M13 N-terminal domain-containing protein</fullName>
    </recommendedName>
</protein>
<feature type="compositionally biased region" description="Low complexity" evidence="1">
    <location>
        <begin position="552"/>
        <end position="578"/>
    </location>
</feature>
<organism evidence="4 5">
    <name type="scientific">Pigmentiphaga soli</name>
    <dbReference type="NCBI Taxonomy" id="1007095"/>
    <lineage>
        <taxon>Bacteria</taxon>
        <taxon>Pseudomonadati</taxon>
        <taxon>Pseudomonadota</taxon>
        <taxon>Betaproteobacteria</taxon>
        <taxon>Burkholderiales</taxon>
        <taxon>Alcaligenaceae</taxon>
        <taxon>Pigmentiphaga</taxon>
    </lineage>
</organism>
<dbReference type="PROSITE" id="PS51257">
    <property type="entry name" value="PROKAR_LIPOPROTEIN"/>
    <property type="match status" value="1"/>
</dbReference>
<evidence type="ECO:0000313" key="4">
    <source>
        <dbReference type="EMBL" id="GAA4341569.1"/>
    </source>
</evidence>
<sequence length="680" mass="73488">MFRFPAKPVLLSLATVLFATACGGGDDRAVTPPALDVAEFDASVDPCADPYGFVNNRWMAATEIPADRSLVSVLSTLLEQSEDVLRAVLDDAAVQADEAAAGSVVRKVGLFYRAAMDEPALAAAGVQPLAPALAQIDGLHSVADLLDYLRDSAGRGESAVFTLAAEPDFDNASRYLGTIEPRTPSLPTPEHYSDPEYAPLREAYLAYLAELFRLSGRTGADAQDQARRAFAVEARLAAVSPSPEQWDAYDQLYNPVMVAEADAIAPHFGWAGYLQAMGAGTQRFSLLFPGYAAEVDAMLSEVDLPDWQAYLRARALDDAAGYLSAPFRSARFRFYRQAIEGVPQEPPRWRQVLGDTNDLLGEALGQLYVARAFTPAMKAEMQTLVDNVRAAMRSRLQQAAWMSVATRQAAVAKLDKLKVQIGYPDTWLDWSGIEISAAGHYANVAALRRLALQRTAARIGRPVDGADWPLLPQQVNAGYSPTQNLVGGFSRGHFAAAAVPDGRRSGAELRRHRGRDRPRDHARLRYAGLAVRRRWQSDAVVDAGRPRHLRGPRGAAGRPGRALRAGAGPARPEAGRPVHPGREHRRPGRLERRVRRAAARAGPRREPGTDRRLYPGPAFFPGLGKVLAHQDAPAAAGTIAGDRSASAGAVARHRRAVEHGRLRAGFFVPAGRRDGASAGR</sequence>
<proteinExistence type="predicted"/>
<dbReference type="InterPro" id="IPR024079">
    <property type="entry name" value="MetalloPept_cat_dom_sf"/>
</dbReference>
<dbReference type="SUPFAM" id="SSF55486">
    <property type="entry name" value="Metalloproteases ('zincins'), catalytic domain"/>
    <property type="match status" value="1"/>
</dbReference>
<dbReference type="Gene3D" id="1.10.1380.10">
    <property type="entry name" value="Neutral endopeptidase , domain2"/>
    <property type="match status" value="1"/>
</dbReference>
<feature type="region of interest" description="Disordered" evidence="1">
    <location>
        <begin position="503"/>
        <end position="522"/>
    </location>
</feature>
<feature type="signal peptide" evidence="2">
    <location>
        <begin position="1"/>
        <end position="21"/>
    </location>
</feature>
<dbReference type="PANTHER" id="PTHR11733">
    <property type="entry name" value="ZINC METALLOPROTEASE FAMILY M13 NEPRILYSIN-RELATED"/>
    <property type="match status" value="1"/>
</dbReference>
<feature type="domain" description="Peptidase M13 N-terminal" evidence="3">
    <location>
        <begin position="46"/>
        <end position="424"/>
    </location>
</feature>
<feature type="chain" id="PRO_5046261049" description="Peptidase M13 N-terminal domain-containing protein" evidence="2">
    <location>
        <begin position="22"/>
        <end position="680"/>
    </location>
</feature>
<dbReference type="EMBL" id="BAABFO010000030">
    <property type="protein sequence ID" value="GAA4341569.1"/>
    <property type="molecule type" value="Genomic_DNA"/>
</dbReference>
<dbReference type="CDD" id="cd08662">
    <property type="entry name" value="M13"/>
    <property type="match status" value="1"/>
</dbReference>
<dbReference type="InterPro" id="IPR042089">
    <property type="entry name" value="Peptidase_M13_dom_2"/>
</dbReference>
<feature type="compositionally biased region" description="Basic and acidic residues" evidence="1">
    <location>
        <begin position="603"/>
        <end position="613"/>
    </location>
</feature>
<reference evidence="5" key="1">
    <citation type="journal article" date="2019" name="Int. J. Syst. Evol. Microbiol.">
        <title>The Global Catalogue of Microorganisms (GCM) 10K type strain sequencing project: providing services to taxonomists for standard genome sequencing and annotation.</title>
        <authorList>
            <consortium name="The Broad Institute Genomics Platform"/>
            <consortium name="The Broad Institute Genome Sequencing Center for Infectious Disease"/>
            <person name="Wu L."/>
            <person name="Ma J."/>
        </authorList>
    </citation>
    <scope>NUCLEOTIDE SEQUENCE [LARGE SCALE GENOMIC DNA]</scope>
    <source>
        <strain evidence="5">JCM 17666</strain>
    </source>
</reference>
<dbReference type="PROSITE" id="PS51885">
    <property type="entry name" value="NEPRILYSIN"/>
    <property type="match status" value="1"/>
</dbReference>
<dbReference type="InterPro" id="IPR000718">
    <property type="entry name" value="Peptidase_M13"/>
</dbReference>
<evidence type="ECO:0000259" key="3">
    <source>
        <dbReference type="Pfam" id="PF05649"/>
    </source>
</evidence>
<comment type="caution">
    <text evidence="4">The sequence shown here is derived from an EMBL/GenBank/DDBJ whole genome shotgun (WGS) entry which is preliminary data.</text>
</comment>
<dbReference type="Gene3D" id="3.40.390.10">
    <property type="entry name" value="Collagenase (Catalytic Domain)"/>
    <property type="match status" value="1"/>
</dbReference>
<gene>
    <name evidence="4" type="ORF">GCM10023144_42520</name>
</gene>